<proteinExistence type="predicted"/>
<reference evidence="1" key="1">
    <citation type="journal article" date="2015" name="Nature">
        <title>Complex archaea that bridge the gap between prokaryotes and eukaryotes.</title>
        <authorList>
            <person name="Spang A."/>
            <person name="Saw J.H."/>
            <person name="Jorgensen S.L."/>
            <person name="Zaremba-Niedzwiedzka K."/>
            <person name="Martijn J."/>
            <person name="Lind A.E."/>
            <person name="van Eijk R."/>
            <person name="Schleper C."/>
            <person name="Guy L."/>
            <person name="Ettema T.J."/>
        </authorList>
    </citation>
    <scope>NUCLEOTIDE SEQUENCE</scope>
</reference>
<dbReference type="EMBL" id="LAZR01062322">
    <property type="protein sequence ID" value="KKK61764.1"/>
    <property type="molecule type" value="Genomic_DNA"/>
</dbReference>
<feature type="non-terminal residue" evidence="1">
    <location>
        <position position="38"/>
    </location>
</feature>
<dbReference type="AlphaFoldDB" id="A0A0F8Z5R7"/>
<accession>A0A0F8Z5R7</accession>
<protein>
    <submittedName>
        <fullName evidence="1">Uncharacterized protein</fullName>
    </submittedName>
</protein>
<gene>
    <name evidence="1" type="ORF">LCGC14_3011070</name>
</gene>
<name>A0A0F8Z5R7_9ZZZZ</name>
<sequence>MWERDLRVYGTTLYRIERIARARVPSRLAEGAQESQIR</sequence>
<comment type="caution">
    <text evidence="1">The sequence shown here is derived from an EMBL/GenBank/DDBJ whole genome shotgun (WGS) entry which is preliminary data.</text>
</comment>
<evidence type="ECO:0000313" key="1">
    <source>
        <dbReference type="EMBL" id="KKK61764.1"/>
    </source>
</evidence>
<organism evidence="1">
    <name type="scientific">marine sediment metagenome</name>
    <dbReference type="NCBI Taxonomy" id="412755"/>
    <lineage>
        <taxon>unclassified sequences</taxon>
        <taxon>metagenomes</taxon>
        <taxon>ecological metagenomes</taxon>
    </lineage>
</organism>